<comment type="caution">
    <text evidence="2">The sequence shown here is derived from an EMBL/GenBank/DDBJ whole genome shotgun (WGS) entry which is preliminary data.</text>
</comment>
<feature type="transmembrane region" description="Helical" evidence="1">
    <location>
        <begin position="19"/>
        <end position="40"/>
    </location>
</feature>
<gene>
    <name evidence="2" type="ORF">Ari01nite_88650</name>
</gene>
<dbReference type="PANTHER" id="PTHR37305">
    <property type="entry name" value="INTEGRAL MEMBRANE PROTEIN-RELATED"/>
    <property type="match status" value="1"/>
</dbReference>
<sequence length="256" mass="26850">MTALLAAEWVKVRSVRSTVWTLGLAFALSTGLAYVFGAAFRSGWDDMPPDRRALFDPIFSTFYSLTIGQLALVVLAVLVVTSEYSTGTIRYSLIAVPQRGRYFAAKVGAGALLALAVAVVTVAATFTAAQAGLGDIGITLGSDDALAATIGACLYLVLIYLFATGVAVLLRGAIPTLGILMPLLFLGSQGLGNLPQIKPVAQYLPDQAGMLIMHIVPPGDPQFARDYGPWTGLAIMALWAAAALAAGYVAVRRRDA</sequence>
<keyword evidence="1" id="KW-0812">Transmembrane</keyword>
<keyword evidence="1" id="KW-0472">Membrane</keyword>
<accession>A0A919K5T7</accession>
<name>A0A919K5T7_9ACTN</name>
<feature type="transmembrane region" description="Helical" evidence="1">
    <location>
        <begin position="102"/>
        <end position="126"/>
    </location>
</feature>
<feature type="transmembrane region" description="Helical" evidence="1">
    <location>
        <begin position="230"/>
        <end position="251"/>
    </location>
</feature>
<protein>
    <submittedName>
        <fullName evidence="2">ABC transporter</fullName>
    </submittedName>
</protein>
<dbReference type="Pfam" id="PF12730">
    <property type="entry name" value="ABC2_membrane_4"/>
    <property type="match status" value="1"/>
</dbReference>
<reference evidence="2" key="1">
    <citation type="submission" date="2021-01" db="EMBL/GenBank/DDBJ databases">
        <title>Whole genome shotgun sequence of Actinoplanes rishiriensis NBRC 108556.</title>
        <authorList>
            <person name="Komaki H."/>
            <person name="Tamura T."/>
        </authorList>
    </citation>
    <scope>NUCLEOTIDE SEQUENCE</scope>
    <source>
        <strain evidence="2">NBRC 108556</strain>
    </source>
</reference>
<evidence type="ECO:0000313" key="3">
    <source>
        <dbReference type="Proteomes" id="UP000636960"/>
    </source>
</evidence>
<dbReference type="Proteomes" id="UP000636960">
    <property type="component" value="Unassembled WGS sequence"/>
</dbReference>
<feature type="transmembrane region" description="Helical" evidence="1">
    <location>
        <begin position="177"/>
        <end position="194"/>
    </location>
</feature>
<evidence type="ECO:0000256" key="1">
    <source>
        <dbReference type="SAM" id="Phobius"/>
    </source>
</evidence>
<dbReference type="EMBL" id="BOMV01000102">
    <property type="protein sequence ID" value="GIF01401.1"/>
    <property type="molecule type" value="Genomic_DNA"/>
</dbReference>
<proteinExistence type="predicted"/>
<feature type="transmembrane region" description="Helical" evidence="1">
    <location>
        <begin position="146"/>
        <end position="170"/>
    </location>
</feature>
<dbReference type="PANTHER" id="PTHR37305:SF1">
    <property type="entry name" value="MEMBRANE PROTEIN"/>
    <property type="match status" value="1"/>
</dbReference>
<feature type="transmembrane region" description="Helical" evidence="1">
    <location>
        <begin position="60"/>
        <end position="81"/>
    </location>
</feature>
<keyword evidence="1" id="KW-1133">Transmembrane helix</keyword>
<dbReference type="RefSeq" id="WP_203790121.1">
    <property type="nucleotide sequence ID" value="NZ_BOMV01000102.1"/>
</dbReference>
<dbReference type="AlphaFoldDB" id="A0A919K5T7"/>
<keyword evidence="3" id="KW-1185">Reference proteome</keyword>
<evidence type="ECO:0000313" key="2">
    <source>
        <dbReference type="EMBL" id="GIF01401.1"/>
    </source>
</evidence>
<organism evidence="2 3">
    <name type="scientific">Paractinoplanes rishiriensis</name>
    <dbReference type="NCBI Taxonomy" id="1050105"/>
    <lineage>
        <taxon>Bacteria</taxon>
        <taxon>Bacillati</taxon>
        <taxon>Actinomycetota</taxon>
        <taxon>Actinomycetes</taxon>
        <taxon>Micromonosporales</taxon>
        <taxon>Micromonosporaceae</taxon>
        <taxon>Paractinoplanes</taxon>
    </lineage>
</organism>